<sequence>MPSQRKMLASKVIRVITTCFGSIDSGPSDDDSVGLLPSNSPTPSNLSKPSRASTPSIPSKPTSPEALSTYDSAVNITLETSPVHLRPPTSFLSLPPEIRILIYAILVVPSRVYFSKPSTHEYFLPSPRYADLSSTPPPSLAIFRTCRKIHDEAEHEYATRNTFVLPSSWAFRRPSELDARPLMSARAWSSVRKLSLSFDTSAMVLADVMPDTTASMWARRWRSDGTVTGRLWAERSRELHATHNLMTTYTLNRLVDKMRDLYVMIGDEGLRYLEVDVASAFCPMADHRLVEFVVQKALLKQIREQDASEDETEAFYIADLGRVEDVVQEWRASMKCNPDSGLLQKLGRLGVNFDCASLNEMRDIYALDVASSRVVFTNPIKSVASLKYARTSGADLLVFDNSDELVKVKQHHPNVRLLLRITVDDREALVRFGDKFGAKMAAAGLLFEKATQLGLNIVGTCFHIGSGSSIENAYRNAITEAAKIFHIAARHGHKFTILDIGGGFVNEGFAQTSTEINVALRSFHDTFPGVQIIAEPGRLFARDAFMVVAQVVGRRGAAECTQSDSGRSRLYLNDGVFGNFMNAVYEKPGYQPIALVRGGVVHVQKGELEWRYSLWGPTCDSLDCIDKGVSFDREIEMGDWLVFDKMGAYSSCCQTNFNGFQASTKTVYV</sequence>
<comment type="cofactor">
    <cofactor evidence="1">
        <name>pyridoxal 5'-phosphate</name>
        <dbReference type="ChEBI" id="CHEBI:597326"/>
    </cofactor>
</comment>
<dbReference type="InterPro" id="IPR022644">
    <property type="entry name" value="De-COase2_N"/>
</dbReference>
<keyword evidence="4" id="KW-0663">Pyridoxal phosphate</keyword>
<feature type="region of interest" description="Disordered" evidence="6">
    <location>
        <begin position="22"/>
        <end position="65"/>
    </location>
</feature>
<dbReference type="Proteomes" id="UP000799437">
    <property type="component" value="Unassembled WGS sequence"/>
</dbReference>
<gene>
    <name evidence="8" type="ORF">EJ05DRAFT_500288</name>
</gene>
<dbReference type="PRINTS" id="PR01182">
    <property type="entry name" value="ORNDCRBXLASE"/>
</dbReference>
<evidence type="ECO:0000313" key="9">
    <source>
        <dbReference type="Proteomes" id="UP000799437"/>
    </source>
</evidence>
<proteinExistence type="inferred from homology"/>
<dbReference type="Pfam" id="PF02784">
    <property type="entry name" value="Orn_Arg_deC_N"/>
    <property type="match status" value="1"/>
</dbReference>
<dbReference type="InterPro" id="IPR029066">
    <property type="entry name" value="PLP-binding_barrel"/>
</dbReference>
<keyword evidence="9" id="KW-1185">Reference proteome</keyword>
<feature type="domain" description="Orn/DAP/Arg decarboxylase 2 N-terminal" evidence="7">
    <location>
        <begin position="334"/>
        <end position="541"/>
    </location>
</feature>
<protein>
    <recommendedName>
        <fullName evidence="7">Orn/DAP/Arg decarboxylase 2 N-terminal domain-containing protein</fullName>
    </recommendedName>
</protein>
<comment type="similarity">
    <text evidence="2">Belongs to the Orn/Lys/Arg decarboxylase class-II family.</text>
</comment>
<evidence type="ECO:0000313" key="8">
    <source>
        <dbReference type="EMBL" id="KAF2758769.1"/>
    </source>
</evidence>
<dbReference type="OrthoDB" id="5034579at2759"/>
<dbReference type="GO" id="GO:0033387">
    <property type="term" value="P:putrescine biosynthetic process from arginine, via ornithine"/>
    <property type="evidence" value="ECO:0007669"/>
    <property type="project" value="TreeGrafter"/>
</dbReference>
<dbReference type="RefSeq" id="XP_033601220.1">
    <property type="nucleotide sequence ID" value="XM_033746973.1"/>
</dbReference>
<organism evidence="8 9">
    <name type="scientific">Pseudovirgaria hyperparasitica</name>
    <dbReference type="NCBI Taxonomy" id="470096"/>
    <lineage>
        <taxon>Eukaryota</taxon>
        <taxon>Fungi</taxon>
        <taxon>Dikarya</taxon>
        <taxon>Ascomycota</taxon>
        <taxon>Pezizomycotina</taxon>
        <taxon>Dothideomycetes</taxon>
        <taxon>Dothideomycetes incertae sedis</taxon>
        <taxon>Acrospermales</taxon>
        <taxon>Acrospermaceae</taxon>
        <taxon>Pseudovirgaria</taxon>
    </lineage>
</organism>
<evidence type="ECO:0000256" key="6">
    <source>
        <dbReference type="SAM" id="MobiDB-lite"/>
    </source>
</evidence>
<keyword evidence="5" id="KW-0456">Lyase</keyword>
<name>A0A6A6W9A0_9PEZI</name>
<evidence type="ECO:0000256" key="4">
    <source>
        <dbReference type="ARBA" id="ARBA00022898"/>
    </source>
</evidence>
<feature type="compositionally biased region" description="Low complexity" evidence="6">
    <location>
        <begin position="33"/>
        <end position="64"/>
    </location>
</feature>
<accession>A0A6A6W9A0</accession>
<evidence type="ECO:0000256" key="2">
    <source>
        <dbReference type="ARBA" id="ARBA00008872"/>
    </source>
</evidence>
<dbReference type="SUPFAM" id="SSF50621">
    <property type="entry name" value="Alanine racemase C-terminal domain-like"/>
    <property type="match status" value="1"/>
</dbReference>
<dbReference type="EMBL" id="ML996571">
    <property type="protein sequence ID" value="KAF2758769.1"/>
    <property type="molecule type" value="Genomic_DNA"/>
</dbReference>
<evidence type="ECO:0000256" key="1">
    <source>
        <dbReference type="ARBA" id="ARBA00001933"/>
    </source>
</evidence>
<dbReference type="GO" id="GO:0004586">
    <property type="term" value="F:ornithine decarboxylase activity"/>
    <property type="evidence" value="ECO:0007669"/>
    <property type="project" value="TreeGrafter"/>
</dbReference>
<evidence type="ECO:0000256" key="3">
    <source>
        <dbReference type="ARBA" id="ARBA00022793"/>
    </source>
</evidence>
<dbReference type="PANTHER" id="PTHR11482">
    <property type="entry name" value="ARGININE/DIAMINOPIMELATE/ORNITHINE DECARBOXYLASE"/>
    <property type="match status" value="1"/>
</dbReference>
<dbReference type="FunFam" id="3.20.20.10:FF:000008">
    <property type="entry name" value="Ornithine decarboxylase"/>
    <property type="match status" value="1"/>
</dbReference>
<dbReference type="Gene3D" id="2.40.37.10">
    <property type="entry name" value="Lyase, Ornithine Decarboxylase, Chain A, domain 1"/>
    <property type="match status" value="1"/>
</dbReference>
<reference evidence="8" key="1">
    <citation type="journal article" date="2020" name="Stud. Mycol.">
        <title>101 Dothideomycetes genomes: a test case for predicting lifestyles and emergence of pathogens.</title>
        <authorList>
            <person name="Haridas S."/>
            <person name="Albert R."/>
            <person name="Binder M."/>
            <person name="Bloem J."/>
            <person name="Labutti K."/>
            <person name="Salamov A."/>
            <person name="Andreopoulos B."/>
            <person name="Baker S."/>
            <person name="Barry K."/>
            <person name="Bills G."/>
            <person name="Bluhm B."/>
            <person name="Cannon C."/>
            <person name="Castanera R."/>
            <person name="Culley D."/>
            <person name="Daum C."/>
            <person name="Ezra D."/>
            <person name="Gonzalez J."/>
            <person name="Henrissat B."/>
            <person name="Kuo A."/>
            <person name="Liang C."/>
            <person name="Lipzen A."/>
            <person name="Lutzoni F."/>
            <person name="Magnuson J."/>
            <person name="Mondo S."/>
            <person name="Nolan M."/>
            <person name="Ohm R."/>
            <person name="Pangilinan J."/>
            <person name="Park H.-J."/>
            <person name="Ramirez L."/>
            <person name="Alfaro M."/>
            <person name="Sun H."/>
            <person name="Tritt A."/>
            <person name="Yoshinaga Y."/>
            <person name="Zwiers L.-H."/>
            <person name="Turgeon B."/>
            <person name="Goodwin S."/>
            <person name="Spatafora J."/>
            <person name="Crous P."/>
            <person name="Grigoriev I."/>
        </authorList>
    </citation>
    <scope>NUCLEOTIDE SEQUENCE</scope>
    <source>
        <strain evidence="8">CBS 121739</strain>
    </source>
</reference>
<dbReference type="AlphaFoldDB" id="A0A6A6W9A0"/>
<dbReference type="InterPro" id="IPR002433">
    <property type="entry name" value="Orn_de-COase"/>
</dbReference>
<dbReference type="SUPFAM" id="SSF51419">
    <property type="entry name" value="PLP-binding barrel"/>
    <property type="match status" value="1"/>
</dbReference>
<dbReference type="CDD" id="cd00622">
    <property type="entry name" value="PLPDE_III_ODC"/>
    <property type="match status" value="1"/>
</dbReference>
<dbReference type="GeneID" id="54488027"/>
<dbReference type="Gene3D" id="3.20.20.10">
    <property type="entry name" value="Alanine racemase"/>
    <property type="match status" value="1"/>
</dbReference>
<keyword evidence="3" id="KW-0210">Decarboxylase</keyword>
<dbReference type="PANTHER" id="PTHR11482:SF6">
    <property type="entry name" value="ORNITHINE DECARBOXYLASE 1-RELATED"/>
    <property type="match status" value="1"/>
</dbReference>
<evidence type="ECO:0000259" key="7">
    <source>
        <dbReference type="Pfam" id="PF02784"/>
    </source>
</evidence>
<dbReference type="InterPro" id="IPR009006">
    <property type="entry name" value="Ala_racemase/Decarboxylase_C"/>
</dbReference>
<dbReference type="GO" id="GO:0005737">
    <property type="term" value="C:cytoplasm"/>
    <property type="evidence" value="ECO:0007669"/>
    <property type="project" value="TreeGrafter"/>
</dbReference>
<dbReference type="InterPro" id="IPR000183">
    <property type="entry name" value="Orn/DAP/Arg_de-COase"/>
</dbReference>
<dbReference type="PRINTS" id="PR01179">
    <property type="entry name" value="ODADCRBXLASE"/>
</dbReference>
<evidence type="ECO:0000256" key="5">
    <source>
        <dbReference type="ARBA" id="ARBA00023239"/>
    </source>
</evidence>